<dbReference type="AlphaFoldDB" id="A0A550CPV8"/>
<gene>
    <name evidence="3" type="ORF">BD626DRAFT_565896</name>
</gene>
<keyword evidence="4" id="KW-1185">Reference proteome</keyword>
<evidence type="ECO:0000256" key="2">
    <source>
        <dbReference type="SAM" id="Phobius"/>
    </source>
</evidence>
<feature type="region of interest" description="Disordered" evidence="1">
    <location>
        <begin position="376"/>
        <end position="401"/>
    </location>
</feature>
<feature type="compositionally biased region" description="Gly residues" evidence="1">
    <location>
        <begin position="200"/>
        <end position="215"/>
    </location>
</feature>
<feature type="compositionally biased region" description="Low complexity" evidence="1">
    <location>
        <begin position="105"/>
        <end position="116"/>
    </location>
</feature>
<keyword evidence="2" id="KW-0812">Transmembrane</keyword>
<organism evidence="3 4">
    <name type="scientific">Schizophyllum amplum</name>
    <dbReference type="NCBI Taxonomy" id="97359"/>
    <lineage>
        <taxon>Eukaryota</taxon>
        <taxon>Fungi</taxon>
        <taxon>Dikarya</taxon>
        <taxon>Basidiomycota</taxon>
        <taxon>Agaricomycotina</taxon>
        <taxon>Agaricomycetes</taxon>
        <taxon>Agaricomycetidae</taxon>
        <taxon>Agaricales</taxon>
        <taxon>Schizophyllaceae</taxon>
        <taxon>Schizophyllum</taxon>
    </lineage>
</organism>
<feature type="compositionally biased region" description="Basic residues" evidence="1">
    <location>
        <begin position="93"/>
        <end position="102"/>
    </location>
</feature>
<reference evidence="3 4" key="1">
    <citation type="journal article" date="2019" name="New Phytol.">
        <title>Comparative genomics reveals unique wood-decay strategies and fruiting body development in the Schizophyllaceae.</title>
        <authorList>
            <person name="Almasi E."/>
            <person name="Sahu N."/>
            <person name="Krizsan K."/>
            <person name="Balint B."/>
            <person name="Kovacs G.M."/>
            <person name="Kiss B."/>
            <person name="Cseklye J."/>
            <person name="Drula E."/>
            <person name="Henrissat B."/>
            <person name="Nagy I."/>
            <person name="Chovatia M."/>
            <person name="Adam C."/>
            <person name="LaButti K."/>
            <person name="Lipzen A."/>
            <person name="Riley R."/>
            <person name="Grigoriev I.V."/>
            <person name="Nagy L.G."/>
        </authorList>
    </citation>
    <scope>NUCLEOTIDE SEQUENCE [LARGE SCALE GENOMIC DNA]</scope>
    <source>
        <strain evidence="3 4">NL-1724</strain>
    </source>
</reference>
<dbReference type="OrthoDB" id="3251367at2759"/>
<sequence>MLRTIRSWLAPRQHAEADLEKEQSWACRGEVSVVSEKPDADGREMNVNVRGRTKAKAPALLRKPSLADLQRHEHAEERALTRSRSSRSAWLHPRPRRDRIRRGASLDGRLDSSGSLREQKRPLRLDTVHISHPTPVGPGSTGSLTGIDLPSPVGGKVTVRRSASLPARLPAGPPPSAFRAPDSHPALEERLMARLESGVSVGGGGSAGVEGGGLRASGSSRVRTPDAAMVRPVVARPPVLSAIEERSYRSPALSFRLLPASSTKAAGSPVERGSNVSMDTGRFTATGRMIPHLVITPSSPPRSPIDDRDVVSVRSVFRENIWGVVERDDDDEDGPHADSYYDDTLASPHADSFVTAGSDRYRRSSGAFAEDISATAVGSHPSRTGADMRSYTSADPEKGGAEITTLDVVDDEEMMRRIEHRWSKSATSELPVVLTVPRAREPRRRPRWTPAMWLFFSGFLFPALWLIGGWLFTLRGELPFYRLSSQTKEASSSGKPAFSCLRRRQRRQTKELVLPKWRARANSIGAAYEGKELRRTGTPLAVICRYPFVEQRVVADVLTSSEAGPDAISVSARPEWTRRVIDPWIVRCRLALWYFSVLLFFGSALAIVILLVSARLT</sequence>
<feature type="region of interest" description="Disordered" evidence="1">
    <location>
        <begin position="198"/>
        <end position="223"/>
    </location>
</feature>
<protein>
    <submittedName>
        <fullName evidence="3">Uncharacterized protein</fullName>
    </submittedName>
</protein>
<dbReference type="EMBL" id="VDMD01000003">
    <property type="protein sequence ID" value="TRM66817.1"/>
    <property type="molecule type" value="Genomic_DNA"/>
</dbReference>
<evidence type="ECO:0000313" key="3">
    <source>
        <dbReference type="EMBL" id="TRM66817.1"/>
    </source>
</evidence>
<keyword evidence="2" id="KW-1133">Transmembrane helix</keyword>
<feature type="transmembrane region" description="Helical" evidence="2">
    <location>
        <begin position="451"/>
        <end position="472"/>
    </location>
</feature>
<feature type="compositionally biased region" description="Basic and acidic residues" evidence="1">
    <location>
        <begin position="69"/>
        <end position="80"/>
    </location>
</feature>
<dbReference type="Proteomes" id="UP000320762">
    <property type="component" value="Unassembled WGS sequence"/>
</dbReference>
<evidence type="ECO:0000256" key="1">
    <source>
        <dbReference type="SAM" id="MobiDB-lite"/>
    </source>
</evidence>
<name>A0A550CPV8_9AGAR</name>
<dbReference type="STRING" id="97359.A0A550CPV8"/>
<feature type="region of interest" description="Disordered" evidence="1">
    <location>
        <begin position="63"/>
        <end position="124"/>
    </location>
</feature>
<accession>A0A550CPV8</accession>
<keyword evidence="2" id="KW-0472">Membrane</keyword>
<comment type="caution">
    <text evidence="3">The sequence shown here is derived from an EMBL/GenBank/DDBJ whole genome shotgun (WGS) entry which is preliminary data.</text>
</comment>
<proteinExistence type="predicted"/>
<feature type="transmembrane region" description="Helical" evidence="2">
    <location>
        <begin position="591"/>
        <end position="612"/>
    </location>
</feature>
<evidence type="ECO:0000313" key="4">
    <source>
        <dbReference type="Proteomes" id="UP000320762"/>
    </source>
</evidence>